<dbReference type="EMBL" id="PCXE01000017">
    <property type="protein sequence ID" value="PIR26605.1"/>
    <property type="molecule type" value="Genomic_DNA"/>
</dbReference>
<accession>A0A2H0PZA3</accession>
<organism evidence="1 2">
    <name type="scientific">Candidatus Brennerbacteria bacterium CG11_big_fil_rev_8_21_14_0_20_43_10</name>
    <dbReference type="NCBI Taxonomy" id="1974523"/>
    <lineage>
        <taxon>Bacteria</taxon>
        <taxon>Candidatus Brenneribacteriota</taxon>
    </lineage>
</organism>
<proteinExistence type="predicted"/>
<protein>
    <submittedName>
        <fullName evidence="1">Uncharacterized protein</fullName>
    </submittedName>
</protein>
<reference evidence="1 2" key="1">
    <citation type="submission" date="2017-09" db="EMBL/GenBank/DDBJ databases">
        <title>Depth-based differentiation of microbial function through sediment-hosted aquifers and enrichment of novel symbionts in the deep terrestrial subsurface.</title>
        <authorList>
            <person name="Probst A.J."/>
            <person name="Ladd B."/>
            <person name="Jarett J.K."/>
            <person name="Geller-Mcgrath D.E."/>
            <person name="Sieber C.M."/>
            <person name="Emerson J.B."/>
            <person name="Anantharaman K."/>
            <person name="Thomas B.C."/>
            <person name="Malmstrom R."/>
            <person name="Stieglmeier M."/>
            <person name="Klingl A."/>
            <person name="Woyke T."/>
            <person name="Ryan C.M."/>
            <person name="Banfield J.F."/>
        </authorList>
    </citation>
    <scope>NUCLEOTIDE SEQUENCE [LARGE SCALE GENOMIC DNA]</scope>
    <source>
        <strain evidence="1">CG11_big_fil_rev_8_21_14_0_20_43_10</strain>
    </source>
</reference>
<sequence length="77" mass="9068">MFFQLSYGTMRCGNYQRCLLFQKGKYLDFLHVTIACMKKFDLSVFGTIVQNRDKSNIINKPSEYNKNAKKGEQIIKY</sequence>
<gene>
    <name evidence="1" type="ORF">COV41_01075</name>
</gene>
<comment type="caution">
    <text evidence="1">The sequence shown here is derived from an EMBL/GenBank/DDBJ whole genome shotgun (WGS) entry which is preliminary data.</text>
</comment>
<evidence type="ECO:0000313" key="2">
    <source>
        <dbReference type="Proteomes" id="UP000236846"/>
    </source>
</evidence>
<evidence type="ECO:0000313" key="1">
    <source>
        <dbReference type="EMBL" id="PIR26605.1"/>
    </source>
</evidence>
<name>A0A2H0PZA3_9BACT</name>
<dbReference type="Proteomes" id="UP000236846">
    <property type="component" value="Unassembled WGS sequence"/>
</dbReference>
<dbReference type="AlphaFoldDB" id="A0A2H0PZA3"/>